<dbReference type="EMBL" id="JAAGWK010000032">
    <property type="protein sequence ID" value="NEL56300.1"/>
    <property type="molecule type" value="Genomic_DNA"/>
</dbReference>
<dbReference type="RefSeq" id="WP_152727436.1">
    <property type="nucleotide sequence ID" value="NZ_JAABOZ010000001.1"/>
</dbReference>
<feature type="compositionally biased region" description="Low complexity" evidence="1">
    <location>
        <begin position="65"/>
        <end position="97"/>
    </location>
</feature>
<sequence>MTTPGSTGGQGPTDPHHPQAQPGGQPAGATGWGQQAPGAGPQDAPWPSPGQDSSAQGQYGPPPGQYGSPQGQYGPPQGQPGQVQGQYGPPQGQYGPPQGQPGSPPWGQQPGQPPQGEQPWAVPGQPGQQPWNPTGQHGAPAGQPGAPADPAAVKKRRLLTGGAVVVLVAAVIGLLLLVGGGGTAQAGDCVQEESDGQLSVVDCSDDAADYRVAGLVENVTDATISADETLCTDEWPDSVAYAFEGDAGEEGTAFCLEDVG</sequence>
<evidence type="ECO:0000256" key="2">
    <source>
        <dbReference type="SAM" id="Phobius"/>
    </source>
</evidence>
<comment type="caution">
    <text evidence="3">The sequence shown here is derived from an EMBL/GenBank/DDBJ whole genome shotgun (WGS) entry which is preliminary data.</text>
</comment>
<keyword evidence="2" id="KW-1133">Transmembrane helix</keyword>
<organism evidence="3 4">
    <name type="scientific">Goekera deserti</name>
    <dbReference type="NCBI Taxonomy" id="2497753"/>
    <lineage>
        <taxon>Bacteria</taxon>
        <taxon>Bacillati</taxon>
        <taxon>Actinomycetota</taxon>
        <taxon>Actinomycetes</taxon>
        <taxon>Geodermatophilales</taxon>
        <taxon>Geodermatophilaceae</taxon>
        <taxon>Goekera</taxon>
    </lineage>
</organism>
<accession>A0A7K3WKS3</accession>
<name>A0A7K3WKS3_9ACTN</name>
<feature type="compositionally biased region" description="Low complexity" evidence="1">
    <location>
        <begin position="135"/>
        <end position="150"/>
    </location>
</feature>
<keyword evidence="2" id="KW-0472">Membrane</keyword>
<evidence type="ECO:0000256" key="1">
    <source>
        <dbReference type="SAM" id="MobiDB-lite"/>
    </source>
</evidence>
<protein>
    <submittedName>
        <fullName evidence="3">Uncharacterized protein</fullName>
    </submittedName>
</protein>
<feature type="transmembrane region" description="Helical" evidence="2">
    <location>
        <begin position="158"/>
        <end position="179"/>
    </location>
</feature>
<feature type="compositionally biased region" description="Low complexity" evidence="1">
    <location>
        <begin position="105"/>
        <end position="119"/>
    </location>
</feature>
<reference evidence="3 4" key="1">
    <citation type="submission" date="2020-02" db="EMBL/GenBank/DDBJ databases">
        <title>The whole genome sequence of CPCC 205119.</title>
        <authorList>
            <person name="Jiang Z."/>
        </authorList>
    </citation>
    <scope>NUCLEOTIDE SEQUENCE [LARGE SCALE GENOMIC DNA]</scope>
    <source>
        <strain evidence="3 4">CPCC 205119</strain>
    </source>
</reference>
<keyword evidence="2" id="KW-0812">Transmembrane</keyword>
<dbReference type="AlphaFoldDB" id="A0A7K3WKS3"/>
<dbReference type="Proteomes" id="UP000470470">
    <property type="component" value="Unassembled WGS sequence"/>
</dbReference>
<feature type="region of interest" description="Disordered" evidence="1">
    <location>
        <begin position="1"/>
        <end position="150"/>
    </location>
</feature>
<evidence type="ECO:0000313" key="3">
    <source>
        <dbReference type="EMBL" id="NEL56300.1"/>
    </source>
</evidence>
<feature type="compositionally biased region" description="Low complexity" evidence="1">
    <location>
        <begin position="18"/>
        <end position="45"/>
    </location>
</feature>
<feature type="compositionally biased region" description="Gly residues" evidence="1">
    <location>
        <begin position="1"/>
        <end position="11"/>
    </location>
</feature>
<gene>
    <name evidence="3" type="ORF">G1H19_20220</name>
</gene>
<keyword evidence="4" id="KW-1185">Reference proteome</keyword>
<proteinExistence type="predicted"/>
<evidence type="ECO:0000313" key="4">
    <source>
        <dbReference type="Proteomes" id="UP000470470"/>
    </source>
</evidence>